<evidence type="ECO:0000256" key="11">
    <source>
        <dbReference type="ARBA" id="ARBA00023268"/>
    </source>
</evidence>
<dbReference type="GO" id="GO:0003684">
    <property type="term" value="F:damaged DNA binding"/>
    <property type="evidence" value="ECO:0007669"/>
    <property type="project" value="InterPro"/>
</dbReference>
<evidence type="ECO:0000256" key="7">
    <source>
        <dbReference type="ARBA" id="ARBA00022801"/>
    </source>
</evidence>
<evidence type="ECO:0000256" key="8">
    <source>
        <dbReference type="ARBA" id="ARBA00023204"/>
    </source>
</evidence>
<keyword evidence="10" id="KW-0539">Nucleus</keyword>
<sequence length="408" mass="46702">MAKHAVLSSGAKMWRSLPCTKAELRLDLTLACGQSFRWRETAEGHWTGVMGGRIWTLTQTEDSLWYHIYKNKESSLEDGSDRMRRTGVSVQIESKPENRIKGAPKKDDEEPLAVTSVQDTEEEKEMLRDYFQLNVKLQDLYREWGDTDPHFRHIAHIFTGVRMLRQDPTECLFSFICTSNNHISRIQGMVERLCQALGAQLCQLDQTSYYNFPSLSALADNNEACLRDLGFGYRARFLQQSAKQILDTHGIHWLDGLRSVPYLQARDALRTLPGVGTKVADCVCLMSLDKAEAVPIDTHVWQIAKRDYNYASGNAQKSITDKIHRDIGDFFRKLWGPYAGWAQSVLFCADLKKFQKLKETPHQKHSHKEETGESEMRAACKKSKRKTEESKTVKISMSACHKKAKVFF</sequence>
<keyword evidence="6" id="KW-0227">DNA damage</keyword>
<evidence type="ECO:0000256" key="5">
    <source>
        <dbReference type="ARBA" id="ARBA00012720"/>
    </source>
</evidence>
<keyword evidence="8" id="KW-0234">DNA repair</keyword>
<keyword evidence="12" id="KW-0326">Glycosidase</keyword>
<feature type="region of interest" description="Disordered" evidence="16">
    <location>
        <begin position="94"/>
        <end position="119"/>
    </location>
</feature>
<dbReference type="EC" id="4.2.99.18" evidence="5"/>
<comment type="similarity">
    <text evidence="4">Belongs to the type-1 OGG1 family.</text>
</comment>
<keyword evidence="19" id="KW-1185">Reference proteome</keyword>
<dbReference type="Gene3D" id="3.30.310.40">
    <property type="match status" value="1"/>
</dbReference>
<dbReference type="FunFam" id="1.10.340.30:FF:000006">
    <property type="entry name" value="N-glycosylase/DNA lyase isoform X2"/>
    <property type="match status" value="1"/>
</dbReference>
<evidence type="ECO:0000313" key="18">
    <source>
        <dbReference type="Ensembl" id="ENSMMOP00000027679.1"/>
    </source>
</evidence>
<evidence type="ECO:0000259" key="17">
    <source>
        <dbReference type="SMART" id="SM00478"/>
    </source>
</evidence>
<dbReference type="GO" id="GO:0140078">
    <property type="term" value="F:class I DNA-(apurinic or apyrimidinic site) endonuclease activity"/>
    <property type="evidence" value="ECO:0007669"/>
    <property type="project" value="UniProtKB-EC"/>
</dbReference>
<comment type="function">
    <text evidence="13">DNA repair enzyme that incises DNA at 8-oxoG residues. Excises 7,8-dihydro-8-oxoguanine and 2,6-diamino-4-hydroxy-5-N-methylformamidopyrimidine (FAPY) from damaged DNA. Has a beta-lyase activity that nicks DNA 3' to the lesion.</text>
</comment>
<dbReference type="GO" id="GO:0016607">
    <property type="term" value="C:nuclear speck"/>
    <property type="evidence" value="ECO:0007669"/>
    <property type="project" value="UniProtKB-SubCell"/>
</dbReference>
<dbReference type="PANTHER" id="PTHR10242">
    <property type="entry name" value="8-OXOGUANINE DNA GLYCOSYLASE"/>
    <property type="match status" value="1"/>
</dbReference>
<dbReference type="CDD" id="cd00056">
    <property type="entry name" value="ENDO3c"/>
    <property type="match status" value="1"/>
</dbReference>
<evidence type="ECO:0000256" key="14">
    <source>
        <dbReference type="ARBA" id="ARBA00044632"/>
    </source>
</evidence>
<evidence type="ECO:0000256" key="13">
    <source>
        <dbReference type="ARBA" id="ARBA00025652"/>
    </source>
</evidence>
<keyword evidence="9" id="KW-0456">Lyase</keyword>
<reference evidence="18" key="2">
    <citation type="submission" date="2025-09" db="UniProtKB">
        <authorList>
            <consortium name="Ensembl"/>
        </authorList>
    </citation>
    <scope>IDENTIFICATION</scope>
</reference>
<organism evidence="18 19">
    <name type="scientific">Mola mola</name>
    <name type="common">Ocean sunfish</name>
    <name type="synonym">Tetraodon mola</name>
    <dbReference type="NCBI Taxonomy" id="94237"/>
    <lineage>
        <taxon>Eukaryota</taxon>
        <taxon>Metazoa</taxon>
        <taxon>Chordata</taxon>
        <taxon>Craniata</taxon>
        <taxon>Vertebrata</taxon>
        <taxon>Euteleostomi</taxon>
        <taxon>Actinopterygii</taxon>
        <taxon>Neopterygii</taxon>
        <taxon>Teleostei</taxon>
        <taxon>Neoteleostei</taxon>
        <taxon>Acanthomorphata</taxon>
        <taxon>Eupercaria</taxon>
        <taxon>Tetraodontiformes</taxon>
        <taxon>Molidae</taxon>
        <taxon>Mola</taxon>
    </lineage>
</organism>
<feature type="region of interest" description="Disordered" evidence="16">
    <location>
        <begin position="359"/>
        <end position="387"/>
    </location>
</feature>
<evidence type="ECO:0000256" key="6">
    <source>
        <dbReference type="ARBA" id="ARBA00022763"/>
    </source>
</evidence>
<dbReference type="SUPFAM" id="SSF48150">
    <property type="entry name" value="DNA-glycosylase"/>
    <property type="match status" value="1"/>
</dbReference>
<evidence type="ECO:0000256" key="9">
    <source>
        <dbReference type="ARBA" id="ARBA00023239"/>
    </source>
</evidence>
<dbReference type="STRING" id="94237.ENSMMOP00000027679"/>
<evidence type="ECO:0000256" key="15">
    <source>
        <dbReference type="ARBA" id="ARBA00073127"/>
    </source>
</evidence>
<comment type="subcellular location">
    <subcellularLocation>
        <location evidence="1">Nucleus matrix</location>
    </subcellularLocation>
    <subcellularLocation>
        <location evidence="2">Nucleus speckle</location>
    </subcellularLocation>
    <subcellularLocation>
        <location evidence="3">Nucleus</location>
        <location evidence="3">Nucleoplasm</location>
    </subcellularLocation>
</comment>
<dbReference type="InterPro" id="IPR003265">
    <property type="entry name" value="HhH-GPD_domain"/>
</dbReference>
<comment type="catalytic activity">
    <reaction evidence="14">
        <text>2'-deoxyribonucleotide-(2'-deoxyribose 5'-phosphate)-2'-deoxyribonucleotide-DNA = a 3'-end 2'-deoxyribonucleotide-(2,3-dehydro-2,3-deoxyribose 5'-phosphate)-DNA + a 5'-end 5'-phospho-2'-deoxyribonucleoside-DNA + H(+)</text>
        <dbReference type="Rhea" id="RHEA:66592"/>
        <dbReference type="Rhea" id="RHEA-COMP:13180"/>
        <dbReference type="Rhea" id="RHEA-COMP:16897"/>
        <dbReference type="Rhea" id="RHEA-COMP:17067"/>
        <dbReference type="ChEBI" id="CHEBI:15378"/>
        <dbReference type="ChEBI" id="CHEBI:136412"/>
        <dbReference type="ChEBI" id="CHEBI:157695"/>
        <dbReference type="ChEBI" id="CHEBI:167181"/>
        <dbReference type="EC" id="4.2.99.18"/>
    </reaction>
</comment>
<dbReference type="FunFam" id="3.30.310.40:FF:000001">
    <property type="entry name" value="N-glycosylase/DNA lyase isoform X2"/>
    <property type="match status" value="1"/>
</dbReference>
<dbReference type="InterPro" id="IPR052054">
    <property type="entry name" value="Oxidative_DNA_repair_enzyme"/>
</dbReference>
<feature type="compositionally biased region" description="Basic and acidic residues" evidence="16">
    <location>
        <begin position="94"/>
        <end position="108"/>
    </location>
</feature>
<name>A0A3Q3XKU6_MOLML</name>
<feature type="compositionally biased region" description="Basic and acidic residues" evidence="16">
    <location>
        <begin position="359"/>
        <end position="378"/>
    </location>
</feature>
<protein>
    <recommendedName>
        <fullName evidence="15">N-glycosylase/DNA lyase</fullName>
        <ecNumber evidence="5">4.2.99.18</ecNumber>
    </recommendedName>
</protein>
<dbReference type="FunFam" id="1.10.1670.10:FF:000005">
    <property type="entry name" value="N-glycosylase/DNA lyase OGG1"/>
    <property type="match status" value="1"/>
</dbReference>
<dbReference type="Pfam" id="PF00730">
    <property type="entry name" value="HhH-GPD"/>
    <property type="match status" value="1"/>
</dbReference>
<evidence type="ECO:0000256" key="12">
    <source>
        <dbReference type="ARBA" id="ARBA00023295"/>
    </source>
</evidence>
<dbReference type="SUPFAM" id="SSF55945">
    <property type="entry name" value="TATA-box binding protein-like"/>
    <property type="match status" value="1"/>
</dbReference>
<keyword evidence="11" id="KW-0511">Multifunctional enzyme</keyword>
<dbReference type="Ensembl" id="ENSMMOT00000028152.1">
    <property type="protein sequence ID" value="ENSMMOP00000027679.1"/>
    <property type="gene ID" value="ENSMMOG00000020926.1"/>
</dbReference>
<keyword evidence="7" id="KW-0378">Hydrolase</keyword>
<evidence type="ECO:0000256" key="4">
    <source>
        <dbReference type="ARBA" id="ARBA00010679"/>
    </source>
</evidence>
<evidence type="ECO:0000256" key="10">
    <source>
        <dbReference type="ARBA" id="ARBA00023242"/>
    </source>
</evidence>
<evidence type="ECO:0000256" key="1">
    <source>
        <dbReference type="ARBA" id="ARBA00004109"/>
    </source>
</evidence>
<dbReference type="InterPro" id="IPR023170">
    <property type="entry name" value="HhH_base_excis_C"/>
</dbReference>
<dbReference type="Proteomes" id="UP000261620">
    <property type="component" value="Unplaced"/>
</dbReference>
<dbReference type="InterPro" id="IPR011257">
    <property type="entry name" value="DNA_glycosylase"/>
</dbReference>
<evidence type="ECO:0000313" key="19">
    <source>
        <dbReference type="Proteomes" id="UP000261620"/>
    </source>
</evidence>
<accession>A0A3Q3XKU6</accession>
<dbReference type="GO" id="GO:0016363">
    <property type="term" value="C:nuclear matrix"/>
    <property type="evidence" value="ECO:0007669"/>
    <property type="project" value="UniProtKB-SubCell"/>
</dbReference>
<dbReference type="SMART" id="SM00478">
    <property type="entry name" value="ENDO3c"/>
    <property type="match status" value="1"/>
</dbReference>
<dbReference type="PANTHER" id="PTHR10242:SF2">
    <property type="entry name" value="N-GLYCOSYLASE_DNA LYASE"/>
    <property type="match status" value="1"/>
</dbReference>
<dbReference type="Gene3D" id="1.10.1670.10">
    <property type="entry name" value="Helix-hairpin-Helix base-excision DNA repair enzymes (C-terminal)"/>
    <property type="match status" value="1"/>
</dbReference>
<proteinExistence type="inferred from homology"/>
<dbReference type="Pfam" id="PF07934">
    <property type="entry name" value="OGG_N"/>
    <property type="match status" value="1"/>
</dbReference>
<dbReference type="GO" id="GO:0006289">
    <property type="term" value="P:nucleotide-excision repair"/>
    <property type="evidence" value="ECO:0007669"/>
    <property type="project" value="InterPro"/>
</dbReference>
<dbReference type="GO" id="GO:0006285">
    <property type="term" value="P:base-excision repair, AP site formation"/>
    <property type="evidence" value="ECO:0007669"/>
    <property type="project" value="TreeGrafter"/>
</dbReference>
<dbReference type="GO" id="GO:0034039">
    <property type="term" value="F:8-oxo-7,8-dihydroguanine DNA N-glycosylase activity"/>
    <property type="evidence" value="ECO:0007669"/>
    <property type="project" value="TreeGrafter"/>
</dbReference>
<dbReference type="Gene3D" id="1.10.340.30">
    <property type="entry name" value="Hypothetical protein, domain 2"/>
    <property type="match status" value="1"/>
</dbReference>
<feature type="domain" description="HhH-GPD" evidence="17">
    <location>
        <begin position="177"/>
        <end position="344"/>
    </location>
</feature>
<evidence type="ECO:0000256" key="2">
    <source>
        <dbReference type="ARBA" id="ARBA00004324"/>
    </source>
</evidence>
<evidence type="ECO:0000256" key="16">
    <source>
        <dbReference type="SAM" id="MobiDB-lite"/>
    </source>
</evidence>
<reference evidence="18" key="1">
    <citation type="submission" date="2025-08" db="UniProtKB">
        <authorList>
            <consortium name="Ensembl"/>
        </authorList>
    </citation>
    <scope>IDENTIFICATION</scope>
</reference>
<dbReference type="InterPro" id="IPR012904">
    <property type="entry name" value="OGG_N"/>
</dbReference>
<evidence type="ECO:0000256" key="3">
    <source>
        <dbReference type="ARBA" id="ARBA00004642"/>
    </source>
</evidence>
<dbReference type="AlphaFoldDB" id="A0A3Q3XKU6"/>